<dbReference type="Proteomes" id="UP001164305">
    <property type="component" value="Chromosome"/>
</dbReference>
<evidence type="ECO:0000256" key="2">
    <source>
        <dbReference type="SAM" id="Phobius"/>
    </source>
</evidence>
<keyword evidence="4" id="KW-1185">Reference proteome</keyword>
<feature type="transmembrane region" description="Helical" evidence="2">
    <location>
        <begin position="255"/>
        <end position="280"/>
    </location>
</feature>
<keyword evidence="2" id="KW-0472">Membrane</keyword>
<accession>A0ABY6G279</accession>
<feature type="compositionally biased region" description="Low complexity" evidence="1">
    <location>
        <begin position="401"/>
        <end position="413"/>
    </location>
</feature>
<dbReference type="EMBL" id="CP107020">
    <property type="protein sequence ID" value="UYG17316.1"/>
    <property type="molecule type" value="Genomic_DNA"/>
</dbReference>
<evidence type="ECO:0000256" key="1">
    <source>
        <dbReference type="SAM" id="MobiDB-lite"/>
    </source>
</evidence>
<protein>
    <submittedName>
        <fullName evidence="3">ABC transporter permease</fullName>
    </submittedName>
</protein>
<dbReference type="RefSeq" id="WP_263594525.1">
    <property type="nucleotide sequence ID" value="NZ_CP107020.1"/>
</dbReference>
<evidence type="ECO:0000313" key="3">
    <source>
        <dbReference type="EMBL" id="UYG17316.1"/>
    </source>
</evidence>
<name>A0ABY6G279_9MICO</name>
<feature type="transmembrane region" description="Helical" evidence="2">
    <location>
        <begin position="316"/>
        <end position="337"/>
    </location>
</feature>
<keyword evidence="2" id="KW-0812">Transmembrane</keyword>
<proteinExistence type="predicted"/>
<feature type="transmembrane region" description="Helical" evidence="2">
    <location>
        <begin position="229"/>
        <end position="248"/>
    </location>
</feature>
<feature type="transmembrane region" description="Helical" evidence="2">
    <location>
        <begin position="199"/>
        <end position="223"/>
    </location>
</feature>
<feature type="transmembrane region" description="Helical" evidence="2">
    <location>
        <begin position="32"/>
        <end position="56"/>
    </location>
</feature>
<reference evidence="3" key="1">
    <citation type="submission" date="2022-10" db="EMBL/GenBank/DDBJ databases">
        <title>Whole-Genome Sequencing of Brachybacterium huguangmaarense BRM-3, Isolated from Betula schmidtii.</title>
        <authorList>
            <person name="Haam D."/>
        </authorList>
    </citation>
    <scope>NUCLEOTIDE SEQUENCE</scope>
    <source>
        <strain evidence="3">BRM-3</strain>
    </source>
</reference>
<feature type="compositionally biased region" description="Basic and acidic residues" evidence="1">
    <location>
        <begin position="424"/>
        <end position="440"/>
    </location>
</feature>
<sequence>MTSANPTEEVVHTPPPGTSAFRRWFGRLNPPLQLVLMQLWMPVFLCVMFIVCYVGAFQHVAPRHVPVGVIGTSAAVEQYQSAADAAMPDAFDMVREPDGATARSDVRAGRVGLAYDVESNAVIVAGAHQAQAAQLLPTLVAPILGADETPTHEDIAPLPAGDLGMTPMYLMLAWCISGYLAAMFIGLMGGPLRRLTRFAVIGGVGLGLSLLAAVLVDLVLGAIHGHFFALWGLGWAWAVAIGVAVNGLSYFVGRFIAAPAMTIFIFLSIPASGAAMPQWLMPQPFQWLNHVVVGSGISEMLKRLVYDVGPGYGRGWAMWAGYLVVGLVLTWVGKPYWEWRRVRRVLSGRTTMFQDAQRANGRIHERENGRLLAARGLARRDDGALVHLATSGEGEDGARTGDGTAEDGAAAGHVGRHRAPGAAREGDGDHGLTGRRRGSDLLEDGPIPAEDWSPETGIMGSLEDVGVDGYGIEDDEAAAADLGQGPRTDRRTPADAAGTEDGAPRAD</sequence>
<feature type="region of interest" description="Disordered" evidence="1">
    <location>
        <begin position="389"/>
        <end position="507"/>
    </location>
</feature>
<evidence type="ECO:0000313" key="4">
    <source>
        <dbReference type="Proteomes" id="UP001164305"/>
    </source>
</evidence>
<gene>
    <name evidence="3" type="ORF">BRM3_02475</name>
</gene>
<keyword evidence="2" id="KW-1133">Transmembrane helix</keyword>
<feature type="transmembrane region" description="Helical" evidence="2">
    <location>
        <begin position="168"/>
        <end position="187"/>
    </location>
</feature>
<organism evidence="3 4">
    <name type="scientific">Brachybacterium huguangmaarense</name>
    <dbReference type="NCBI Taxonomy" id="1652028"/>
    <lineage>
        <taxon>Bacteria</taxon>
        <taxon>Bacillati</taxon>
        <taxon>Actinomycetota</taxon>
        <taxon>Actinomycetes</taxon>
        <taxon>Micrococcales</taxon>
        <taxon>Dermabacteraceae</taxon>
        <taxon>Brachybacterium</taxon>
    </lineage>
</organism>